<name>A0AAD4KP41_9EURO</name>
<dbReference type="GO" id="GO:0070449">
    <property type="term" value="C:elongin complex"/>
    <property type="evidence" value="ECO:0007669"/>
    <property type="project" value="InterPro"/>
</dbReference>
<sequence length="311" mass="34864">MPARSLLAMSTRIAIQYSRSLTDVGNIPYPLARPFLIKIESPAQLREIERNSPHIMEDDRELWIDFIKRDVPQWDQYELPEESACWYDIYSDLVERVQREVDEDALRLKQAVDKINSDKASNAAVFVRDTSILPKPRRRAPTRTEPKKSGLFHTKRNRVLAVPTHRLNSGASQIRHVPQWLVDQHKQPTTVTQQRPSSASAPKTSASGVTGHNSSTSNISPKPPGRPQPVQLVSRSTVSPAKSQTALASRPVLSAKRPSEDRPARVNTGPQTSDRPSLTRPLIASPAPPLIKRRAISSQPNVFIQQKKRKA</sequence>
<protein>
    <submittedName>
        <fullName evidence="2">RNA polymerase II transcription factor SIII subunit A</fullName>
    </submittedName>
</protein>
<dbReference type="InterPro" id="IPR051870">
    <property type="entry name" value="Elongin-A_domain"/>
</dbReference>
<reference evidence="2" key="1">
    <citation type="submission" date="2021-12" db="EMBL/GenBank/DDBJ databases">
        <title>Convergent genome expansion in fungi linked to evolution of root-endophyte symbiosis.</title>
        <authorList>
            <consortium name="DOE Joint Genome Institute"/>
            <person name="Ke Y.-H."/>
            <person name="Bonito G."/>
            <person name="Liao H.-L."/>
            <person name="Looney B."/>
            <person name="Rojas-Flechas A."/>
            <person name="Nash J."/>
            <person name="Hameed K."/>
            <person name="Schadt C."/>
            <person name="Martin F."/>
            <person name="Crous P.W."/>
            <person name="Miettinen O."/>
            <person name="Magnuson J.K."/>
            <person name="Labbe J."/>
            <person name="Jacobson D."/>
            <person name="Doktycz M.J."/>
            <person name="Veneault-Fourrey C."/>
            <person name="Kuo A."/>
            <person name="Mondo S."/>
            <person name="Calhoun S."/>
            <person name="Riley R."/>
            <person name="Ohm R."/>
            <person name="LaButti K."/>
            <person name="Andreopoulos B."/>
            <person name="Pangilinan J."/>
            <person name="Nolan M."/>
            <person name="Tritt A."/>
            <person name="Clum A."/>
            <person name="Lipzen A."/>
            <person name="Daum C."/>
            <person name="Barry K."/>
            <person name="Grigoriev I.V."/>
            <person name="Vilgalys R."/>
        </authorList>
    </citation>
    <scope>NUCLEOTIDE SEQUENCE</scope>
    <source>
        <strain evidence="2">PMI_201</strain>
    </source>
</reference>
<dbReference type="GeneID" id="70250773"/>
<gene>
    <name evidence="2" type="ORF">BGW36DRAFT_427999</name>
</gene>
<comment type="caution">
    <text evidence="2">The sequence shown here is derived from an EMBL/GenBank/DDBJ whole genome shotgun (WGS) entry which is preliminary data.</text>
</comment>
<feature type="region of interest" description="Disordered" evidence="1">
    <location>
        <begin position="129"/>
        <end position="157"/>
    </location>
</feature>
<dbReference type="InterPro" id="IPR010684">
    <property type="entry name" value="RNA_pol_II_trans_fac_SIII_A"/>
</dbReference>
<dbReference type="Gene3D" id="6.10.250.3180">
    <property type="match status" value="1"/>
</dbReference>
<dbReference type="AlphaFoldDB" id="A0AAD4KP41"/>
<accession>A0AAD4KP41</accession>
<dbReference type="EMBL" id="JAJTJA010000007">
    <property type="protein sequence ID" value="KAH8695973.1"/>
    <property type="molecule type" value="Genomic_DNA"/>
</dbReference>
<feature type="compositionally biased region" description="Polar residues" evidence="1">
    <location>
        <begin position="231"/>
        <end position="247"/>
    </location>
</feature>
<dbReference type="PANTHER" id="PTHR15141:SF76">
    <property type="entry name" value="TRANSCRIPTION ELONGATION FACTOR B POLYPEPTIDE 3"/>
    <property type="match status" value="1"/>
</dbReference>
<dbReference type="GO" id="GO:0006368">
    <property type="term" value="P:transcription elongation by RNA polymerase II"/>
    <property type="evidence" value="ECO:0007669"/>
    <property type="project" value="InterPro"/>
</dbReference>
<proteinExistence type="predicted"/>
<keyword evidence="3" id="KW-1185">Reference proteome</keyword>
<evidence type="ECO:0000313" key="2">
    <source>
        <dbReference type="EMBL" id="KAH8695973.1"/>
    </source>
</evidence>
<feature type="compositionally biased region" description="Low complexity" evidence="1">
    <location>
        <begin position="196"/>
        <end position="207"/>
    </location>
</feature>
<evidence type="ECO:0000256" key="1">
    <source>
        <dbReference type="SAM" id="MobiDB-lite"/>
    </source>
</evidence>
<dbReference type="Pfam" id="PF06881">
    <property type="entry name" value="Elongin_A"/>
    <property type="match status" value="1"/>
</dbReference>
<feature type="region of interest" description="Disordered" evidence="1">
    <location>
        <begin position="187"/>
        <end position="311"/>
    </location>
</feature>
<organism evidence="2 3">
    <name type="scientific">Talaromyces proteolyticus</name>
    <dbReference type="NCBI Taxonomy" id="1131652"/>
    <lineage>
        <taxon>Eukaryota</taxon>
        <taxon>Fungi</taxon>
        <taxon>Dikarya</taxon>
        <taxon>Ascomycota</taxon>
        <taxon>Pezizomycotina</taxon>
        <taxon>Eurotiomycetes</taxon>
        <taxon>Eurotiomycetidae</taxon>
        <taxon>Eurotiales</taxon>
        <taxon>Trichocomaceae</taxon>
        <taxon>Talaromyces</taxon>
        <taxon>Talaromyces sect. Bacilispori</taxon>
    </lineage>
</organism>
<dbReference type="PANTHER" id="PTHR15141">
    <property type="entry name" value="TRANSCRIPTION ELONGATION FACTOR B POLYPEPTIDE 3"/>
    <property type="match status" value="1"/>
</dbReference>
<dbReference type="Proteomes" id="UP001201262">
    <property type="component" value="Unassembled WGS sequence"/>
</dbReference>
<feature type="compositionally biased region" description="Polar residues" evidence="1">
    <location>
        <begin position="208"/>
        <end position="220"/>
    </location>
</feature>
<evidence type="ECO:0000313" key="3">
    <source>
        <dbReference type="Proteomes" id="UP001201262"/>
    </source>
</evidence>
<dbReference type="RefSeq" id="XP_046070911.1">
    <property type="nucleotide sequence ID" value="XM_046220486.1"/>
</dbReference>